<evidence type="ECO:0000256" key="1">
    <source>
        <dbReference type="ARBA" id="ARBA00022553"/>
    </source>
</evidence>
<dbReference type="SUPFAM" id="SSF46894">
    <property type="entry name" value="C-terminal effector domain of the bipartite response regulators"/>
    <property type="match status" value="1"/>
</dbReference>
<dbReference type="OrthoDB" id="9809670at2"/>
<accession>A0A4Q6XNP7</accession>
<dbReference type="GO" id="GO:0003677">
    <property type="term" value="F:DNA binding"/>
    <property type="evidence" value="ECO:0007669"/>
    <property type="project" value="InterPro"/>
</dbReference>
<keyword evidence="7" id="KW-1185">Reference proteome</keyword>
<feature type="transmembrane region" description="Helical" evidence="3">
    <location>
        <begin position="736"/>
        <end position="757"/>
    </location>
</feature>
<reference evidence="6 7" key="1">
    <citation type="submission" date="2019-02" db="EMBL/GenBank/DDBJ databases">
        <authorList>
            <person name="Li Y."/>
        </authorList>
    </citation>
    <scope>NUCLEOTIDE SEQUENCE [LARGE SCALE GENOMIC DNA]</scope>
    <source>
        <strain evidence="6 7">30C10-4-7</strain>
    </source>
</reference>
<feature type="coiled-coil region" evidence="2">
    <location>
        <begin position="762"/>
        <end position="820"/>
    </location>
</feature>
<feature type="domain" description="Two component regulator three Y" evidence="5">
    <location>
        <begin position="677"/>
        <end position="733"/>
    </location>
</feature>
<dbReference type="InterPro" id="IPR013783">
    <property type="entry name" value="Ig-like_fold"/>
</dbReference>
<evidence type="ECO:0000313" key="6">
    <source>
        <dbReference type="EMBL" id="RZF61790.1"/>
    </source>
</evidence>
<evidence type="ECO:0000256" key="4">
    <source>
        <dbReference type="SAM" id="SignalP"/>
    </source>
</evidence>
<evidence type="ECO:0000313" key="7">
    <source>
        <dbReference type="Proteomes" id="UP000292855"/>
    </source>
</evidence>
<dbReference type="GO" id="GO:0000155">
    <property type="term" value="F:phosphorelay sensor kinase activity"/>
    <property type="evidence" value="ECO:0007669"/>
    <property type="project" value="TreeGrafter"/>
</dbReference>
<feature type="signal peptide" evidence="4">
    <location>
        <begin position="1"/>
        <end position="20"/>
    </location>
</feature>
<dbReference type="Gene3D" id="2.130.10.10">
    <property type="entry name" value="YVTN repeat-like/Quinoprotein amine dehydrogenase"/>
    <property type="match status" value="1"/>
</dbReference>
<keyword evidence="3" id="KW-0472">Membrane</keyword>
<proteinExistence type="predicted"/>
<keyword evidence="2" id="KW-0175">Coiled coil</keyword>
<keyword evidence="3" id="KW-1133">Transmembrane helix</keyword>
<protein>
    <submittedName>
        <fullName evidence="6">Transcriptional regulator</fullName>
    </submittedName>
</protein>
<dbReference type="AlphaFoldDB" id="A0A4Q6XNP7"/>
<dbReference type="InterPro" id="IPR015943">
    <property type="entry name" value="WD40/YVTN_repeat-like_dom_sf"/>
</dbReference>
<sequence length="950" mass="109246">MMIRTISLLFCLLLSICCYGQSISSIGSPHVQNYTKSQYKAGNQNWSIDQGQDGVLYAANGDGIITFDGSYWEIYPLKNKAGARSVRVADDGKIYAGGKAEFGYFEKKNGKLKYYSLTHLVEPGVIQNDEIWKILINGDSIIFQSFSKFYLLHQDKITTHYGNGEPFLFAHKTGDHIWLEKIPSGLSSWGPNGFTPLETRLTNVLVLLPFGTNEILVGTAKNGLFLLNTNGTASPWNTNSQLSQLLKEAQINNGIKIDDNTFAFGTIKNGIFIADKTGKILQHIHKRNGLQNNTVLSMVLDKQGNIWAGLDNGIDRIEINSPFYYYKDIFGELGTVYAIKVFQDKIYLGTNQGLFYSSWTADSYLQQLQFQFIPNSQGQVWSLEIFNNQLICGHNDGTFLVKDNRIERISSWTGGWQNIQLTPDDPFFIQGNYTGIALFENRQGWQLNHRFKELKQAVLKLYPWENRSFWAVLNNNIQLLELSTTQPSLKTLKTFSFIEDFPDIQRITPTSIRGNTVFATDKGIFIYDKVLGKFDVYSDLNKSLGSFAYAASIKERDNGTYIFIHDGRFALVEWKDNNIHVDSATFNVLENTVMKNHENVEFAADRFLFALDNGFVAYNPHFRHNLPIKSPIIKGLQDISMMSGDSILYLGIEKSIPYHQNNIRVLFSSPWYSSTPLKYQYQLEGYHNKWSSPSEIPYIDFTNLSWGTYVFKVRALATNGQISDISQITFTIKPPFYLQWPALLLYLIILGFGFMIVRRRIIKKIKQDKLQLRHKLRRRQEELLRREVEQNEKKLMQLKNAQLEQELAQKSREIANVATNIVYKNELLNNLQEELLNIKDKGGNKLSADQLQKINKLMDNARSDERDWDVFEKSFNESHENFFKKLKADYPSLSPNDLKLCAYLRLNMSSKDMASLLNITTRGVEIRRYRLRKKFNLPTEKNLTEFLLER</sequence>
<evidence type="ECO:0000259" key="5">
    <source>
        <dbReference type="Pfam" id="PF07495"/>
    </source>
</evidence>
<comment type="caution">
    <text evidence="6">The sequence shown here is derived from an EMBL/GenBank/DDBJ whole genome shotgun (WGS) entry which is preliminary data.</text>
</comment>
<dbReference type="Gene3D" id="2.60.40.10">
    <property type="entry name" value="Immunoglobulins"/>
    <property type="match status" value="1"/>
</dbReference>
<keyword evidence="1" id="KW-0597">Phosphoprotein</keyword>
<evidence type="ECO:0000256" key="2">
    <source>
        <dbReference type="SAM" id="Coils"/>
    </source>
</evidence>
<dbReference type="Pfam" id="PF07495">
    <property type="entry name" value="Y_Y_Y"/>
    <property type="match status" value="1"/>
</dbReference>
<dbReference type="EMBL" id="SGIT01000001">
    <property type="protein sequence ID" value="RZF61790.1"/>
    <property type="molecule type" value="Genomic_DNA"/>
</dbReference>
<evidence type="ECO:0000256" key="3">
    <source>
        <dbReference type="SAM" id="Phobius"/>
    </source>
</evidence>
<dbReference type="RefSeq" id="WP_130140019.1">
    <property type="nucleotide sequence ID" value="NZ_SGIT01000001.1"/>
</dbReference>
<dbReference type="Proteomes" id="UP000292855">
    <property type="component" value="Unassembled WGS sequence"/>
</dbReference>
<dbReference type="InterPro" id="IPR011047">
    <property type="entry name" value="Quinoprotein_ADH-like_sf"/>
</dbReference>
<dbReference type="PANTHER" id="PTHR43547">
    <property type="entry name" value="TWO-COMPONENT HISTIDINE KINASE"/>
    <property type="match status" value="1"/>
</dbReference>
<keyword evidence="4" id="KW-0732">Signal</keyword>
<feature type="chain" id="PRO_5020582398" evidence="4">
    <location>
        <begin position="21"/>
        <end position="950"/>
    </location>
</feature>
<dbReference type="Pfam" id="PF07494">
    <property type="entry name" value="Reg_prop"/>
    <property type="match status" value="1"/>
</dbReference>
<keyword evidence="3" id="KW-0812">Transmembrane</keyword>
<dbReference type="PANTHER" id="PTHR43547:SF2">
    <property type="entry name" value="HYBRID SIGNAL TRANSDUCTION HISTIDINE KINASE C"/>
    <property type="match status" value="1"/>
</dbReference>
<dbReference type="SUPFAM" id="SSF50998">
    <property type="entry name" value="Quinoprotein alcohol dehydrogenase-like"/>
    <property type="match status" value="1"/>
</dbReference>
<name>A0A4Q6XNP7_9SPHI</name>
<organism evidence="6 7">
    <name type="scientific">Sphingobacterium corticibacterium</name>
    <dbReference type="NCBI Taxonomy" id="2484746"/>
    <lineage>
        <taxon>Bacteria</taxon>
        <taxon>Pseudomonadati</taxon>
        <taxon>Bacteroidota</taxon>
        <taxon>Sphingobacteriia</taxon>
        <taxon>Sphingobacteriales</taxon>
        <taxon>Sphingobacteriaceae</taxon>
        <taxon>Sphingobacterium</taxon>
    </lineage>
</organism>
<dbReference type="GO" id="GO:0006355">
    <property type="term" value="P:regulation of DNA-templated transcription"/>
    <property type="evidence" value="ECO:0007669"/>
    <property type="project" value="InterPro"/>
</dbReference>
<gene>
    <name evidence="6" type="ORF">EWE74_02860</name>
</gene>
<dbReference type="InterPro" id="IPR016032">
    <property type="entry name" value="Sig_transdc_resp-reg_C-effctor"/>
</dbReference>
<dbReference type="InterPro" id="IPR011110">
    <property type="entry name" value="Reg_prop"/>
</dbReference>
<dbReference type="InterPro" id="IPR011123">
    <property type="entry name" value="Y_Y_Y"/>
</dbReference>